<dbReference type="GeneID" id="114860854"/>
<dbReference type="OrthoDB" id="25620at2759"/>
<evidence type="ECO:0000313" key="2">
    <source>
        <dbReference type="RefSeq" id="XP_055367021.1"/>
    </source>
</evidence>
<dbReference type="Proteomes" id="UP000515150">
    <property type="component" value="Chromosome 8"/>
</dbReference>
<protein>
    <submittedName>
        <fullName evidence="2">Interferon-induced protein 44-like</fullName>
    </submittedName>
</protein>
<organism evidence="1 2">
    <name type="scientific">Betta splendens</name>
    <name type="common">Siamese fighting fish</name>
    <dbReference type="NCBI Taxonomy" id="158456"/>
    <lineage>
        <taxon>Eukaryota</taxon>
        <taxon>Metazoa</taxon>
        <taxon>Chordata</taxon>
        <taxon>Craniata</taxon>
        <taxon>Vertebrata</taxon>
        <taxon>Euteleostomi</taxon>
        <taxon>Actinopterygii</taxon>
        <taxon>Neopterygii</taxon>
        <taxon>Teleostei</taxon>
        <taxon>Neoteleostei</taxon>
        <taxon>Acanthomorphata</taxon>
        <taxon>Anabantaria</taxon>
        <taxon>Anabantiformes</taxon>
        <taxon>Anabantoidei</taxon>
        <taxon>Osphronemidae</taxon>
        <taxon>Betta</taxon>
    </lineage>
</organism>
<reference evidence="2" key="1">
    <citation type="submission" date="2025-08" db="UniProtKB">
        <authorList>
            <consortium name="RefSeq"/>
        </authorList>
    </citation>
    <scope>IDENTIFICATION</scope>
</reference>
<evidence type="ECO:0000313" key="1">
    <source>
        <dbReference type="Proteomes" id="UP000515150"/>
    </source>
</evidence>
<dbReference type="GO" id="GO:0006955">
    <property type="term" value="P:immune response"/>
    <property type="evidence" value="ECO:0007669"/>
    <property type="project" value="TreeGrafter"/>
</dbReference>
<dbReference type="AlphaFoldDB" id="A0A9W2XZ82"/>
<sequence length="272" mass="30883">MGAGLFTDPWRTLPGSEETLRFLKQYKPQNEQATRLRILLSGPDDAGKSSFINSVDSVFQGRVTDRAPTDAISGSSYTQKYKTYKIYKEPQSFYNFIFNDIMGFESDKGVRVEDVKLALKGHIKEGYEFNSDHHLNENDNSYNPAPTMDDRVHVLVYVVPVGSVSLLSEDMVKKMREVRMAARDLGIPQLAILTKPDVACPEVNENINNLHKSKILKEQVDKFSVLLGFPLKNIFLVKNYNSEIITTNDMNTPILSTLRQMVMFGEDFLNDQ</sequence>
<dbReference type="PANTHER" id="PTHR14241:SF1">
    <property type="entry name" value="INTERFERON-INDUCED PROTEIN 44-RELATED"/>
    <property type="match status" value="1"/>
</dbReference>
<dbReference type="Gene3D" id="3.40.50.300">
    <property type="entry name" value="P-loop containing nucleotide triphosphate hydrolases"/>
    <property type="match status" value="1"/>
</dbReference>
<dbReference type="KEGG" id="bspl:114860854"/>
<dbReference type="SUPFAM" id="SSF52540">
    <property type="entry name" value="P-loop containing nucleoside triphosphate hydrolases"/>
    <property type="match status" value="1"/>
</dbReference>
<keyword evidence="1" id="KW-1185">Reference proteome</keyword>
<name>A0A9W2XZ82_BETSP</name>
<accession>A0A9W2XZ82</accession>
<proteinExistence type="predicted"/>
<gene>
    <name evidence="2" type="primary">LOC114860854</name>
</gene>
<dbReference type="InterPro" id="IPR027417">
    <property type="entry name" value="P-loop_NTPase"/>
</dbReference>
<dbReference type="RefSeq" id="XP_055367021.1">
    <property type="nucleotide sequence ID" value="XM_055511046.1"/>
</dbReference>
<dbReference type="PANTHER" id="PTHR14241">
    <property type="entry name" value="INTERFERON-INDUCED PROTEIN 44"/>
    <property type="match status" value="1"/>
</dbReference>